<reference evidence="7" key="1">
    <citation type="journal article" date="2014" name="Int. J. Syst. Evol. Microbiol.">
        <title>Complete genome sequence of Corynebacterium casei LMG S-19264T (=DSM 44701T), isolated from a smear-ripened cheese.</title>
        <authorList>
            <consortium name="US DOE Joint Genome Institute (JGI-PGF)"/>
            <person name="Walter F."/>
            <person name="Albersmeier A."/>
            <person name="Kalinowski J."/>
            <person name="Ruckert C."/>
        </authorList>
    </citation>
    <scope>NUCLEOTIDE SEQUENCE</scope>
    <source>
        <strain evidence="7">CGMCC 1.15763</strain>
    </source>
</reference>
<dbReference type="GO" id="GO:0046872">
    <property type="term" value="F:metal ion binding"/>
    <property type="evidence" value="ECO:0007669"/>
    <property type="project" value="UniProtKB-KW"/>
</dbReference>
<dbReference type="AlphaFoldDB" id="A0A917HW62"/>
<dbReference type="Gene3D" id="1.10.760.10">
    <property type="entry name" value="Cytochrome c-like domain"/>
    <property type="match status" value="1"/>
</dbReference>
<evidence type="ECO:0000313" key="8">
    <source>
        <dbReference type="Proteomes" id="UP000633278"/>
    </source>
</evidence>
<evidence type="ECO:0000313" key="7">
    <source>
        <dbReference type="EMBL" id="GGG93489.1"/>
    </source>
</evidence>
<reference evidence="7" key="2">
    <citation type="submission" date="2020-09" db="EMBL/GenBank/DDBJ databases">
        <authorList>
            <person name="Sun Q."/>
            <person name="Zhou Y."/>
        </authorList>
    </citation>
    <scope>NUCLEOTIDE SEQUENCE</scope>
    <source>
        <strain evidence="7">CGMCC 1.15763</strain>
    </source>
</reference>
<name>A0A917HW62_9FLAO</name>
<organism evidence="7 8">
    <name type="scientific">Polaribacter pacificus</name>
    <dbReference type="NCBI Taxonomy" id="1775173"/>
    <lineage>
        <taxon>Bacteria</taxon>
        <taxon>Pseudomonadati</taxon>
        <taxon>Bacteroidota</taxon>
        <taxon>Flavobacteriia</taxon>
        <taxon>Flavobacteriales</taxon>
        <taxon>Flavobacteriaceae</taxon>
    </lineage>
</organism>
<dbReference type="RefSeq" id="WP_188598003.1">
    <property type="nucleotide sequence ID" value="NZ_BMJW01000001.1"/>
</dbReference>
<keyword evidence="2 4" id="KW-0479">Metal-binding</keyword>
<protein>
    <recommendedName>
        <fullName evidence="6">Cytochrome c domain-containing protein</fullName>
    </recommendedName>
</protein>
<evidence type="ECO:0000256" key="4">
    <source>
        <dbReference type="PROSITE-ProRule" id="PRU00433"/>
    </source>
</evidence>
<dbReference type="PROSITE" id="PS51257">
    <property type="entry name" value="PROKAR_LIPOPROTEIN"/>
    <property type="match status" value="1"/>
</dbReference>
<gene>
    <name evidence="7" type="ORF">GCM10011416_08290</name>
</gene>
<dbReference type="Pfam" id="PF11845">
    <property type="entry name" value="Tll0287-like"/>
    <property type="match status" value="1"/>
</dbReference>
<evidence type="ECO:0000256" key="1">
    <source>
        <dbReference type="ARBA" id="ARBA00022617"/>
    </source>
</evidence>
<keyword evidence="8" id="KW-1185">Reference proteome</keyword>
<sequence length="318" mass="35861">MRIFYTLITVFLLLSCQTSEKTDYSKPTKDSTKEKNTTAKEHPGKKLMEVNCYVCHSPNATSENRIAPPMFAVKNHYISSKTTKAEFRKAVQNWIANPTEENSKMRGAIKKFGLMPKTPFPKETIDLIVDYIFDNKINHPQSSINQDKKVAPTDKPSISNKEKGLAYALSTQAVLGKNLMATIQKEGTVAALRFCNEQAYPLTDSMAVQHNAIIKRVSDKPRNLANLASFKEKEYIEIFKKDALKNKESEPILVENNGIVSFYYPIKTNASCLQCHGKPNSNIQKNTLAALKKLYPNDKAIGYNINEVRGIWSISFNQ</sequence>
<evidence type="ECO:0000256" key="3">
    <source>
        <dbReference type="ARBA" id="ARBA00023004"/>
    </source>
</evidence>
<comment type="caution">
    <text evidence="7">The sequence shown here is derived from an EMBL/GenBank/DDBJ whole genome shotgun (WGS) entry which is preliminary data.</text>
</comment>
<proteinExistence type="predicted"/>
<keyword evidence="3 4" id="KW-0408">Iron</keyword>
<dbReference type="InterPro" id="IPR009056">
    <property type="entry name" value="Cyt_c-like_dom"/>
</dbReference>
<dbReference type="EMBL" id="BMJW01000001">
    <property type="protein sequence ID" value="GGG93489.1"/>
    <property type="molecule type" value="Genomic_DNA"/>
</dbReference>
<evidence type="ECO:0000256" key="2">
    <source>
        <dbReference type="ARBA" id="ARBA00022723"/>
    </source>
</evidence>
<dbReference type="InterPro" id="IPR036909">
    <property type="entry name" value="Cyt_c-like_dom_sf"/>
</dbReference>
<evidence type="ECO:0000256" key="5">
    <source>
        <dbReference type="SAM" id="MobiDB-lite"/>
    </source>
</evidence>
<dbReference type="PROSITE" id="PS51007">
    <property type="entry name" value="CYTC"/>
    <property type="match status" value="1"/>
</dbReference>
<evidence type="ECO:0000259" key="6">
    <source>
        <dbReference type="PROSITE" id="PS51007"/>
    </source>
</evidence>
<dbReference type="InterPro" id="IPR021796">
    <property type="entry name" value="Tll0287-like_dom"/>
</dbReference>
<feature type="domain" description="Cytochrome c" evidence="6">
    <location>
        <begin position="39"/>
        <end position="136"/>
    </location>
</feature>
<dbReference type="Proteomes" id="UP000633278">
    <property type="component" value="Unassembled WGS sequence"/>
</dbReference>
<dbReference type="SUPFAM" id="SSF46626">
    <property type="entry name" value="Cytochrome c"/>
    <property type="match status" value="1"/>
</dbReference>
<feature type="region of interest" description="Disordered" evidence="5">
    <location>
        <begin position="22"/>
        <end position="42"/>
    </location>
</feature>
<dbReference type="GO" id="GO:0020037">
    <property type="term" value="F:heme binding"/>
    <property type="evidence" value="ECO:0007669"/>
    <property type="project" value="InterPro"/>
</dbReference>
<accession>A0A917HW62</accession>
<dbReference type="GO" id="GO:0009055">
    <property type="term" value="F:electron transfer activity"/>
    <property type="evidence" value="ECO:0007669"/>
    <property type="project" value="InterPro"/>
</dbReference>
<keyword evidence="1 4" id="KW-0349">Heme</keyword>